<gene>
    <name evidence="3" type="ORF">V0U79_08555</name>
</gene>
<feature type="chain" id="PRO_5045058185" description="Secreted protein" evidence="2">
    <location>
        <begin position="20"/>
        <end position="100"/>
    </location>
</feature>
<feature type="signal peptide" evidence="2">
    <location>
        <begin position="1"/>
        <end position="19"/>
    </location>
</feature>
<organism evidence="3 4">
    <name type="scientific">Hyphobacterium lacteum</name>
    <dbReference type="NCBI Taxonomy" id="3116575"/>
    <lineage>
        <taxon>Bacteria</taxon>
        <taxon>Pseudomonadati</taxon>
        <taxon>Pseudomonadota</taxon>
        <taxon>Alphaproteobacteria</taxon>
        <taxon>Maricaulales</taxon>
        <taxon>Maricaulaceae</taxon>
        <taxon>Hyphobacterium</taxon>
    </lineage>
</organism>
<keyword evidence="4" id="KW-1185">Reference proteome</keyword>
<accession>A0ABU7LR70</accession>
<dbReference type="Proteomes" id="UP001354971">
    <property type="component" value="Unassembled WGS sequence"/>
</dbReference>
<sequence length="100" mass="10063">MRHSLMLAPVLLASVSTLAFSGAAVALSDEADTSAADTRADTAMTEAGNPVPASDPVVIDKPDLPADTVETTAVSPEKDEIVPSADMAASGMGDKPHSEG</sequence>
<evidence type="ECO:0000313" key="4">
    <source>
        <dbReference type="Proteomes" id="UP001354971"/>
    </source>
</evidence>
<evidence type="ECO:0000256" key="2">
    <source>
        <dbReference type="SAM" id="SignalP"/>
    </source>
</evidence>
<comment type="caution">
    <text evidence="3">The sequence shown here is derived from an EMBL/GenBank/DDBJ whole genome shotgun (WGS) entry which is preliminary data.</text>
</comment>
<protein>
    <recommendedName>
        <fullName evidence="5">Secreted protein</fullName>
    </recommendedName>
</protein>
<reference evidence="3 4" key="1">
    <citation type="submission" date="2024-01" db="EMBL/GenBank/DDBJ databases">
        <title>Hyphobacterium bacterium isolated from marine sediment.</title>
        <authorList>
            <person name="Zhao S."/>
        </authorList>
    </citation>
    <scope>NUCLEOTIDE SEQUENCE [LARGE SCALE GENOMIC DNA]</scope>
    <source>
        <strain evidence="4">HN65</strain>
    </source>
</reference>
<name>A0ABU7LR70_9PROT</name>
<feature type="compositionally biased region" description="Low complexity" evidence="1">
    <location>
        <begin position="33"/>
        <end position="47"/>
    </location>
</feature>
<dbReference type="RefSeq" id="WP_330199078.1">
    <property type="nucleotide sequence ID" value="NZ_JAZDRP010000004.1"/>
</dbReference>
<evidence type="ECO:0000256" key="1">
    <source>
        <dbReference type="SAM" id="MobiDB-lite"/>
    </source>
</evidence>
<keyword evidence="2" id="KW-0732">Signal</keyword>
<evidence type="ECO:0008006" key="5">
    <source>
        <dbReference type="Google" id="ProtNLM"/>
    </source>
</evidence>
<proteinExistence type="predicted"/>
<evidence type="ECO:0000313" key="3">
    <source>
        <dbReference type="EMBL" id="MEE2526415.1"/>
    </source>
</evidence>
<feature type="region of interest" description="Disordered" evidence="1">
    <location>
        <begin position="28"/>
        <end position="100"/>
    </location>
</feature>
<dbReference type="EMBL" id="JAZDRP010000004">
    <property type="protein sequence ID" value="MEE2526415.1"/>
    <property type="molecule type" value="Genomic_DNA"/>
</dbReference>